<evidence type="ECO:0000256" key="3">
    <source>
        <dbReference type="ARBA" id="ARBA00022630"/>
    </source>
</evidence>
<feature type="chain" id="PRO_5025593365" evidence="9">
    <location>
        <begin position="19"/>
        <end position="683"/>
    </location>
</feature>
<dbReference type="SUPFAM" id="SSF51905">
    <property type="entry name" value="FAD/NAD(P)-binding domain"/>
    <property type="match status" value="1"/>
</dbReference>
<keyword evidence="9" id="KW-0732">Signal</keyword>
<dbReference type="InterPro" id="IPR036188">
    <property type="entry name" value="FAD/NAD-bd_sf"/>
</dbReference>
<sequence>MHCYLGAALALAASFASASPTEQIEKRNIVDSVADEYDFVVVGGGLAGLVLGGRLSEEKSFSVLVLEAGSDGDEFRTQIDTPAYAYFQSLWGTAADWNFHTVAQPQMNDTSMEWPRGKVLGGSSAINGLYLIRPTEYEINAWQEMLGGMDGADNWGWESLDAAIKKSETFTPPSAAIAQEADITWNAASHGTSGPIHNSYPGYTFPYIADFMQSAADAGVVDTNDAYGGSNVGAFVATSAINPANWTRSYSRTGYLDPLPPRSNYDVLPNAWVTKLLFNNATTNLTATGVQYTMDGGATFQSVKVKKEVILAGGTVGSPTVLQYSGVGPASVLSAAGVPVVLDLPGVGQHLQDHLSIEIQFNTSEQTDGAIYAAGGAPAASPEFLSYVNDGVAYVNSTVLFGSSVVDSMQPTIESYMNNYAPAYVSDTVTAGFQAIYETVSKKIWSSPVGQVELLIGNNLNGAINLGASLQHPLSQGSININSSNPMDYPAINPNYLSNPNDAAVLVAALQLIRRIATTGPLAGIMTEVWPGSSVQSAAELDEWMRPNCFTEYHPSSTCAMLPLDQGGVVDANLLVYGLSNVRVADASVPPIDFSAHLMASTYGIAEQASDIIKAHWLTKKAPAAVASSHSSGDSASSSTAHKSGGEAHHGGSAKSAGATAKASLVSVVASLAVVAGFMCGFP</sequence>
<dbReference type="PIRSF" id="PIRSF000137">
    <property type="entry name" value="Alcohol_oxidase"/>
    <property type="match status" value="1"/>
</dbReference>
<feature type="binding site" evidence="7">
    <location>
        <position position="273"/>
    </location>
    <ligand>
        <name>FAD</name>
        <dbReference type="ChEBI" id="CHEBI:57692"/>
    </ligand>
</feature>
<evidence type="ECO:0000256" key="7">
    <source>
        <dbReference type="PIRSR" id="PIRSR000137-2"/>
    </source>
</evidence>
<dbReference type="OrthoDB" id="269227at2759"/>
<dbReference type="RefSeq" id="XP_033590642.1">
    <property type="nucleotide sequence ID" value="XM_033735327.1"/>
</dbReference>
<dbReference type="PANTHER" id="PTHR11552:SF218">
    <property type="entry name" value="GLUCOSE-METHANOL-CHOLINE OXIDOREDUCTASE N-TERMINAL DOMAIN-CONTAINING PROTEIN"/>
    <property type="match status" value="1"/>
</dbReference>
<evidence type="ECO:0000256" key="2">
    <source>
        <dbReference type="ARBA" id="ARBA00010790"/>
    </source>
</evidence>
<comment type="cofactor">
    <cofactor evidence="1 7">
        <name>FAD</name>
        <dbReference type="ChEBI" id="CHEBI:57692"/>
    </cofactor>
</comment>
<dbReference type="Gene3D" id="3.50.50.60">
    <property type="entry name" value="FAD/NAD(P)-binding domain"/>
    <property type="match status" value="1"/>
</dbReference>
<dbReference type="InterPro" id="IPR027424">
    <property type="entry name" value="Glucose_Oxidase_domain_2"/>
</dbReference>
<gene>
    <name evidence="11" type="ORF">BDY17DRAFT_309392</name>
</gene>
<dbReference type="GO" id="GO:0016614">
    <property type="term" value="F:oxidoreductase activity, acting on CH-OH group of donors"/>
    <property type="evidence" value="ECO:0007669"/>
    <property type="project" value="InterPro"/>
</dbReference>
<feature type="active site" description="Proton acceptor" evidence="6">
    <location>
        <position position="597"/>
    </location>
</feature>
<accession>A0A6A6PVL9</accession>
<evidence type="ECO:0000256" key="1">
    <source>
        <dbReference type="ARBA" id="ARBA00001974"/>
    </source>
</evidence>
<keyword evidence="3" id="KW-0285">Flavoprotein</keyword>
<dbReference type="PANTHER" id="PTHR11552">
    <property type="entry name" value="GLUCOSE-METHANOL-CHOLINE GMC OXIDOREDUCTASE"/>
    <property type="match status" value="1"/>
</dbReference>
<feature type="active site" description="Proton donor" evidence="6">
    <location>
        <position position="554"/>
    </location>
</feature>
<evidence type="ECO:0000313" key="12">
    <source>
        <dbReference type="Proteomes" id="UP000799767"/>
    </source>
</evidence>
<reference evidence="11" key="1">
    <citation type="journal article" date="2020" name="Stud. Mycol.">
        <title>101 Dothideomycetes genomes: a test case for predicting lifestyles and emergence of pathogens.</title>
        <authorList>
            <person name="Haridas S."/>
            <person name="Albert R."/>
            <person name="Binder M."/>
            <person name="Bloem J."/>
            <person name="Labutti K."/>
            <person name="Salamov A."/>
            <person name="Andreopoulos B."/>
            <person name="Baker S."/>
            <person name="Barry K."/>
            <person name="Bills G."/>
            <person name="Bluhm B."/>
            <person name="Cannon C."/>
            <person name="Castanera R."/>
            <person name="Culley D."/>
            <person name="Daum C."/>
            <person name="Ezra D."/>
            <person name="Gonzalez J."/>
            <person name="Henrissat B."/>
            <person name="Kuo A."/>
            <person name="Liang C."/>
            <person name="Lipzen A."/>
            <person name="Lutzoni F."/>
            <person name="Magnuson J."/>
            <person name="Mondo S."/>
            <person name="Nolan M."/>
            <person name="Ohm R."/>
            <person name="Pangilinan J."/>
            <person name="Park H.-J."/>
            <person name="Ramirez L."/>
            <person name="Alfaro M."/>
            <person name="Sun H."/>
            <person name="Tritt A."/>
            <person name="Yoshinaga Y."/>
            <person name="Zwiers L.-H."/>
            <person name="Turgeon B."/>
            <person name="Goodwin S."/>
            <person name="Spatafora J."/>
            <person name="Crous P."/>
            <person name="Grigoriev I."/>
        </authorList>
    </citation>
    <scope>NUCLEOTIDE SEQUENCE</scope>
    <source>
        <strain evidence="11">CBS 113389</strain>
    </source>
</reference>
<feature type="region of interest" description="Disordered" evidence="8">
    <location>
        <begin position="628"/>
        <end position="655"/>
    </location>
</feature>
<evidence type="ECO:0000256" key="6">
    <source>
        <dbReference type="PIRSR" id="PIRSR000137-1"/>
    </source>
</evidence>
<organism evidence="11 12">
    <name type="scientific">Neohortaea acidophila</name>
    <dbReference type="NCBI Taxonomy" id="245834"/>
    <lineage>
        <taxon>Eukaryota</taxon>
        <taxon>Fungi</taxon>
        <taxon>Dikarya</taxon>
        <taxon>Ascomycota</taxon>
        <taxon>Pezizomycotina</taxon>
        <taxon>Dothideomycetes</taxon>
        <taxon>Dothideomycetidae</taxon>
        <taxon>Mycosphaerellales</taxon>
        <taxon>Teratosphaeriaceae</taxon>
        <taxon>Neohortaea</taxon>
    </lineage>
</organism>
<evidence type="ECO:0000256" key="5">
    <source>
        <dbReference type="ARBA" id="ARBA00023002"/>
    </source>
</evidence>
<dbReference type="SUPFAM" id="SSF54373">
    <property type="entry name" value="FAD-linked reductases, C-terminal domain"/>
    <property type="match status" value="1"/>
</dbReference>
<comment type="similarity">
    <text evidence="2">Belongs to the GMC oxidoreductase family.</text>
</comment>
<feature type="domain" description="Glucose-methanol-choline oxidoreductase N-terminal" evidence="10">
    <location>
        <begin position="314"/>
        <end position="328"/>
    </location>
</feature>
<keyword evidence="4 7" id="KW-0274">FAD</keyword>
<dbReference type="Pfam" id="PF00732">
    <property type="entry name" value="GMC_oxred_N"/>
    <property type="match status" value="1"/>
</dbReference>
<feature type="binding site" evidence="7">
    <location>
        <position position="119"/>
    </location>
    <ligand>
        <name>FAD</name>
        <dbReference type="ChEBI" id="CHEBI:57692"/>
    </ligand>
</feature>
<dbReference type="InterPro" id="IPR000172">
    <property type="entry name" value="GMC_OxRdtase_N"/>
</dbReference>
<evidence type="ECO:0000259" key="10">
    <source>
        <dbReference type="PROSITE" id="PS00624"/>
    </source>
</evidence>
<feature type="compositionally biased region" description="Low complexity" evidence="8">
    <location>
        <begin position="628"/>
        <end position="643"/>
    </location>
</feature>
<dbReference type="Proteomes" id="UP000799767">
    <property type="component" value="Unassembled WGS sequence"/>
</dbReference>
<evidence type="ECO:0000256" key="4">
    <source>
        <dbReference type="ARBA" id="ARBA00022827"/>
    </source>
</evidence>
<dbReference type="AlphaFoldDB" id="A0A6A6PVL9"/>
<name>A0A6A6PVL9_9PEZI</name>
<dbReference type="PROSITE" id="PS00624">
    <property type="entry name" value="GMC_OXRED_2"/>
    <property type="match status" value="1"/>
</dbReference>
<keyword evidence="5" id="KW-0560">Oxidoreductase</keyword>
<dbReference type="InterPro" id="IPR007867">
    <property type="entry name" value="GMC_OxRtase_C"/>
</dbReference>
<dbReference type="GeneID" id="54476329"/>
<dbReference type="EMBL" id="MU001634">
    <property type="protein sequence ID" value="KAF2484072.1"/>
    <property type="molecule type" value="Genomic_DNA"/>
</dbReference>
<evidence type="ECO:0000313" key="11">
    <source>
        <dbReference type="EMBL" id="KAF2484072.1"/>
    </source>
</evidence>
<feature type="signal peptide" evidence="9">
    <location>
        <begin position="1"/>
        <end position="18"/>
    </location>
</feature>
<dbReference type="Gene3D" id="3.30.560.10">
    <property type="entry name" value="Glucose Oxidase, domain 3"/>
    <property type="match status" value="1"/>
</dbReference>
<dbReference type="InterPro" id="IPR012132">
    <property type="entry name" value="GMC_OxRdtase"/>
</dbReference>
<proteinExistence type="inferred from homology"/>
<protein>
    <submittedName>
        <fullName evidence="11">Aryl-alcohol dehydrogenase</fullName>
    </submittedName>
</protein>
<dbReference type="Gene3D" id="4.10.450.10">
    <property type="entry name" value="Glucose Oxidase, domain 2"/>
    <property type="match status" value="1"/>
</dbReference>
<dbReference type="GO" id="GO:0050660">
    <property type="term" value="F:flavin adenine dinucleotide binding"/>
    <property type="evidence" value="ECO:0007669"/>
    <property type="project" value="InterPro"/>
</dbReference>
<evidence type="ECO:0000256" key="9">
    <source>
        <dbReference type="SAM" id="SignalP"/>
    </source>
</evidence>
<evidence type="ECO:0000256" key="8">
    <source>
        <dbReference type="SAM" id="MobiDB-lite"/>
    </source>
</evidence>
<keyword evidence="12" id="KW-1185">Reference proteome</keyword>
<dbReference type="Pfam" id="PF05199">
    <property type="entry name" value="GMC_oxred_C"/>
    <property type="match status" value="1"/>
</dbReference>